<reference evidence="4" key="1">
    <citation type="submission" date="2021-02" db="EMBL/GenBank/DDBJ databases">
        <authorList>
            <person name="Nowell W R."/>
        </authorList>
    </citation>
    <scope>NUCLEOTIDE SEQUENCE</scope>
</reference>
<keyword evidence="1" id="KW-1133">Transmembrane helix</keyword>
<gene>
    <name evidence="3" type="ORF">EDS130_LOCUS25320</name>
    <name evidence="4" type="ORF">XAT740_LOCUS37246</name>
</gene>
<keyword evidence="2" id="KW-0732">Signal</keyword>
<keyword evidence="1" id="KW-0472">Membrane</keyword>
<dbReference type="Pfam" id="PF06108">
    <property type="entry name" value="DUF952"/>
    <property type="match status" value="1"/>
</dbReference>
<dbReference type="SUPFAM" id="SSF56399">
    <property type="entry name" value="ADP-ribosylation"/>
    <property type="match status" value="1"/>
</dbReference>
<name>A0A815Q1U8_ADIRI</name>
<dbReference type="Gene3D" id="3.20.170.20">
    <property type="entry name" value="Protein of unknown function DUF952"/>
    <property type="match status" value="1"/>
</dbReference>
<evidence type="ECO:0000256" key="2">
    <source>
        <dbReference type="SAM" id="SignalP"/>
    </source>
</evidence>
<dbReference type="Proteomes" id="UP000663828">
    <property type="component" value="Unassembled WGS sequence"/>
</dbReference>
<keyword evidence="5" id="KW-1185">Reference proteome</keyword>
<dbReference type="EMBL" id="CAJNOJ010000148">
    <property type="protein sequence ID" value="CAF1200162.1"/>
    <property type="molecule type" value="Genomic_DNA"/>
</dbReference>
<evidence type="ECO:0000256" key="1">
    <source>
        <dbReference type="SAM" id="Phobius"/>
    </source>
</evidence>
<protein>
    <submittedName>
        <fullName evidence="4">Uncharacterized protein</fullName>
    </submittedName>
</protein>
<comment type="caution">
    <text evidence="4">The sequence shown here is derived from an EMBL/GenBank/DDBJ whole genome shotgun (WGS) entry which is preliminary data.</text>
</comment>
<dbReference type="OrthoDB" id="3335358at2759"/>
<organism evidence="4 5">
    <name type="scientific">Adineta ricciae</name>
    <name type="common">Rotifer</name>
    <dbReference type="NCBI Taxonomy" id="249248"/>
    <lineage>
        <taxon>Eukaryota</taxon>
        <taxon>Metazoa</taxon>
        <taxon>Spiralia</taxon>
        <taxon>Gnathifera</taxon>
        <taxon>Rotifera</taxon>
        <taxon>Eurotatoria</taxon>
        <taxon>Bdelloidea</taxon>
        <taxon>Adinetida</taxon>
        <taxon>Adinetidae</taxon>
        <taxon>Adineta</taxon>
    </lineage>
</organism>
<keyword evidence="1" id="KW-0812">Transmembrane</keyword>
<accession>A0A815Q1U8</accession>
<feature type="transmembrane region" description="Helical" evidence="1">
    <location>
        <begin position="156"/>
        <end position="175"/>
    </location>
</feature>
<sequence length="177" mass="20503">MYVLISFILLSANILLVNSAIPGTPPDPLPSYLYQVLTDAPPSPLPNVLPMSDRDAADGFVHLIRAINMLPLVMKNYNYTVQIWALRLDFYWMRKNGYEVKWEWSRSNTTVYPHLYANITKKMVLDQKTWTRKPGELWNATTIVDDPWLTDSSVRLGGQMTWIVPLVFICFYSFVHF</sequence>
<feature type="chain" id="PRO_5036412151" evidence="2">
    <location>
        <begin position="20"/>
        <end position="177"/>
    </location>
</feature>
<evidence type="ECO:0000313" key="5">
    <source>
        <dbReference type="Proteomes" id="UP000663828"/>
    </source>
</evidence>
<evidence type="ECO:0000313" key="4">
    <source>
        <dbReference type="EMBL" id="CAF1457585.1"/>
    </source>
</evidence>
<proteinExistence type="predicted"/>
<dbReference type="AlphaFoldDB" id="A0A815Q1U8"/>
<evidence type="ECO:0000313" key="3">
    <source>
        <dbReference type="EMBL" id="CAF1200162.1"/>
    </source>
</evidence>
<feature type="signal peptide" evidence="2">
    <location>
        <begin position="1"/>
        <end position="19"/>
    </location>
</feature>
<dbReference type="EMBL" id="CAJNOR010003896">
    <property type="protein sequence ID" value="CAF1457585.1"/>
    <property type="molecule type" value="Genomic_DNA"/>
</dbReference>
<dbReference type="InterPro" id="IPR009297">
    <property type="entry name" value="DUF952"/>
</dbReference>
<dbReference type="Proteomes" id="UP000663852">
    <property type="component" value="Unassembled WGS sequence"/>
</dbReference>